<comment type="caution">
    <text evidence="4">The sequence shown here is derived from an EMBL/GenBank/DDBJ whole genome shotgun (WGS) entry which is preliminary data.</text>
</comment>
<dbReference type="PANTHER" id="PTHR30137">
    <property type="entry name" value="LUCIFERASE-LIKE MONOOXYGENASE"/>
    <property type="match status" value="1"/>
</dbReference>
<accession>A0ABN2A4G9</accession>
<gene>
    <name evidence="4" type="ORF">GCM10009788_14110</name>
</gene>
<protein>
    <submittedName>
        <fullName evidence="4">LLM class flavin-dependent oxidoreductase</fullName>
    </submittedName>
</protein>
<dbReference type="PANTHER" id="PTHR30137:SF8">
    <property type="entry name" value="BLR5498 PROTEIN"/>
    <property type="match status" value="1"/>
</dbReference>
<keyword evidence="1" id="KW-0560">Oxidoreductase</keyword>
<dbReference type="Pfam" id="PF00296">
    <property type="entry name" value="Bac_luciferase"/>
    <property type="match status" value="1"/>
</dbReference>
<feature type="domain" description="Luciferase-like" evidence="3">
    <location>
        <begin position="1"/>
        <end position="306"/>
    </location>
</feature>
<dbReference type="InterPro" id="IPR011251">
    <property type="entry name" value="Luciferase-like_dom"/>
</dbReference>
<keyword evidence="2" id="KW-0503">Monooxygenase</keyword>
<evidence type="ECO:0000256" key="1">
    <source>
        <dbReference type="ARBA" id="ARBA00023002"/>
    </source>
</evidence>
<dbReference type="SUPFAM" id="SSF51679">
    <property type="entry name" value="Bacterial luciferase-like"/>
    <property type="match status" value="1"/>
</dbReference>
<evidence type="ECO:0000259" key="3">
    <source>
        <dbReference type="Pfam" id="PF00296"/>
    </source>
</evidence>
<proteinExistence type="predicted"/>
<evidence type="ECO:0000313" key="4">
    <source>
        <dbReference type="EMBL" id="GAA1510913.1"/>
    </source>
</evidence>
<evidence type="ECO:0000256" key="2">
    <source>
        <dbReference type="ARBA" id="ARBA00023033"/>
    </source>
</evidence>
<dbReference type="InterPro" id="IPR050766">
    <property type="entry name" value="Bact_Lucif_Oxidored"/>
</dbReference>
<keyword evidence="5" id="KW-1185">Reference proteome</keyword>
<dbReference type="EMBL" id="BAAAOR010000011">
    <property type="protein sequence ID" value="GAA1510913.1"/>
    <property type="molecule type" value="Genomic_DNA"/>
</dbReference>
<evidence type="ECO:0000313" key="5">
    <source>
        <dbReference type="Proteomes" id="UP001500842"/>
    </source>
</evidence>
<organism evidence="4 5">
    <name type="scientific">Nocardioides humi</name>
    <dbReference type="NCBI Taxonomy" id="449461"/>
    <lineage>
        <taxon>Bacteria</taxon>
        <taxon>Bacillati</taxon>
        <taxon>Actinomycetota</taxon>
        <taxon>Actinomycetes</taxon>
        <taxon>Propionibacteriales</taxon>
        <taxon>Nocardioidaceae</taxon>
        <taxon>Nocardioides</taxon>
    </lineage>
</organism>
<dbReference type="Proteomes" id="UP001500842">
    <property type="component" value="Unassembled WGS sequence"/>
</dbReference>
<sequence length="342" mass="36771">MKSHLLTFGDHLPDPVTGTSTTVAERHAAIIESAVAAEAAGFDGFNVGEHHAGPFVSVSPPVLLAAVAARTSTLRLGTGVTLLANSDPLRVAEDFAVLDLVSGGRAEMCVGRGNLFAKTYEIFGQSLDDSRQLFEENVELLLRLWTEESVTWSGLSRPPLRDVTLQPRPIQVPHPPLAIGGGGSAETAHLAARLGLPLVLPSGFSAPDRFVPVVETYKEAFRSVEGSQPRIGACWHVNVAPTSQQARERWRPRFTAYHDWFGSLVQSQTPGFTSAPLDFEWTITHGSAVAGSPAEVTERLLYLSETLDIDTNLIYVDSGGAPLPEVLDMIDLLGHEVLPKLA</sequence>
<dbReference type="RefSeq" id="WP_344111585.1">
    <property type="nucleotide sequence ID" value="NZ_BAAAOR010000011.1"/>
</dbReference>
<name>A0ABN2A4G9_9ACTN</name>
<dbReference type="InterPro" id="IPR036661">
    <property type="entry name" value="Luciferase-like_sf"/>
</dbReference>
<reference evidence="4 5" key="1">
    <citation type="journal article" date="2019" name="Int. J. Syst. Evol. Microbiol.">
        <title>The Global Catalogue of Microorganisms (GCM) 10K type strain sequencing project: providing services to taxonomists for standard genome sequencing and annotation.</title>
        <authorList>
            <consortium name="The Broad Institute Genomics Platform"/>
            <consortium name="The Broad Institute Genome Sequencing Center for Infectious Disease"/>
            <person name="Wu L."/>
            <person name="Ma J."/>
        </authorList>
    </citation>
    <scope>NUCLEOTIDE SEQUENCE [LARGE SCALE GENOMIC DNA]</scope>
    <source>
        <strain evidence="4 5">JCM 14942</strain>
    </source>
</reference>
<dbReference type="Gene3D" id="3.20.20.30">
    <property type="entry name" value="Luciferase-like domain"/>
    <property type="match status" value="1"/>
</dbReference>